<evidence type="ECO:0000256" key="13">
    <source>
        <dbReference type="ARBA" id="ARBA00023157"/>
    </source>
</evidence>
<comment type="cofactor">
    <cofactor evidence="1">
        <name>FAD</name>
        <dbReference type="ChEBI" id="CHEBI:57692"/>
    </cofactor>
</comment>
<evidence type="ECO:0000256" key="14">
    <source>
        <dbReference type="ARBA" id="ARBA00023180"/>
    </source>
</evidence>
<comment type="subcellular location">
    <subcellularLocation>
        <location evidence="2">Endoplasmic reticulum membrane</location>
        <topology evidence="2">Peripheral membrane protein</topology>
        <orientation evidence="2">Lumenal side</orientation>
    </subcellularLocation>
</comment>
<evidence type="ECO:0000256" key="6">
    <source>
        <dbReference type="ARBA" id="ARBA00022630"/>
    </source>
</evidence>
<evidence type="ECO:0000256" key="3">
    <source>
        <dbReference type="ARBA" id="ARBA00008277"/>
    </source>
</evidence>
<dbReference type="GO" id="GO:0071949">
    <property type="term" value="F:FAD binding"/>
    <property type="evidence" value="ECO:0007669"/>
    <property type="project" value="InterPro"/>
</dbReference>
<evidence type="ECO:0000256" key="2">
    <source>
        <dbReference type="ARBA" id="ARBA00004367"/>
    </source>
</evidence>
<evidence type="ECO:0000256" key="4">
    <source>
        <dbReference type="ARBA" id="ARBA00011802"/>
    </source>
</evidence>
<keyword evidence="5" id="KW-0813">Transport</keyword>
<evidence type="ECO:0000256" key="12">
    <source>
        <dbReference type="ARBA" id="ARBA00023136"/>
    </source>
</evidence>
<dbReference type="Pfam" id="PF04137">
    <property type="entry name" value="ERO1"/>
    <property type="match status" value="1"/>
</dbReference>
<dbReference type="STRING" id="436010.A0A166XFS3"/>
<feature type="signal peptide" evidence="17">
    <location>
        <begin position="1"/>
        <end position="26"/>
    </location>
</feature>
<keyword evidence="12" id="KW-0472">Membrane</keyword>
<evidence type="ECO:0000256" key="10">
    <source>
        <dbReference type="ARBA" id="ARBA00022982"/>
    </source>
</evidence>
<keyword evidence="9" id="KW-0274">FAD</keyword>
<reference evidence="18" key="1">
    <citation type="journal article" date="2016" name="Mol. Biol. Evol.">
        <title>Comparative Genomics of Early-Diverging Mushroom-Forming Fungi Provides Insights into the Origins of Lignocellulose Decay Capabilities.</title>
        <authorList>
            <person name="Nagy L.G."/>
            <person name="Riley R."/>
            <person name="Tritt A."/>
            <person name="Adam C."/>
            <person name="Daum C."/>
            <person name="Floudas D."/>
            <person name="Sun H."/>
            <person name="Yadav J.S."/>
            <person name="Pangilinan J."/>
            <person name="Larsson K.H."/>
            <person name="Matsuura K."/>
            <person name="Barry K."/>
            <person name="Labutti K."/>
            <person name="Kuo R."/>
            <person name="Ohm R.A."/>
            <person name="Bhattacharya S.S."/>
            <person name="Shirouzu T."/>
            <person name="Yoshinaga Y."/>
            <person name="Martin F.M."/>
            <person name="Grigoriev I.V."/>
            <person name="Hibbett D.S."/>
        </authorList>
    </citation>
    <scope>NUCLEOTIDE SEQUENCE [LARGE SCALE GENOMIC DNA]</scope>
    <source>
        <strain evidence="18">CBS 109695</strain>
    </source>
</reference>
<protein>
    <submittedName>
        <fullName evidence="18">Endoplasmic oxidoreductin</fullName>
    </submittedName>
</protein>
<evidence type="ECO:0000256" key="5">
    <source>
        <dbReference type="ARBA" id="ARBA00022448"/>
    </source>
</evidence>
<evidence type="ECO:0000313" key="18">
    <source>
        <dbReference type="EMBL" id="KZP34740.1"/>
    </source>
</evidence>
<evidence type="ECO:0000256" key="9">
    <source>
        <dbReference type="ARBA" id="ARBA00022827"/>
    </source>
</evidence>
<gene>
    <name evidence="18" type="ORF">FIBSPDRAFT_719409</name>
</gene>
<dbReference type="GO" id="GO:0005789">
    <property type="term" value="C:endoplasmic reticulum membrane"/>
    <property type="evidence" value="ECO:0007669"/>
    <property type="project" value="UniProtKB-SubCell"/>
</dbReference>
<keyword evidence="14" id="KW-0325">Glycoprotein</keyword>
<evidence type="ECO:0000256" key="7">
    <source>
        <dbReference type="ARBA" id="ARBA00022729"/>
    </source>
</evidence>
<organism evidence="18">
    <name type="scientific">Athelia psychrophila</name>
    <dbReference type="NCBI Taxonomy" id="1759441"/>
    <lineage>
        <taxon>Eukaryota</taxon>
        <taxon>Fungi</taxon>
        <taxon>Dikarya</taxon>
        <taxon>Basidiomycota</taxon>
        <taxon>Agaricomycotina</taxon>
        <taxon>Agaricomycetes</taxon>
        <taxon>Agaricomycetidae</taxon>
        <taxon>Atheliales</taxon>
        <taxon>Atheliaceae</taxon>
        <taxon>Athelia</taxon>
    </lineage>
</organism>
<sequence length="540" mass="60751">MFTRKATVTALALLLDFTHCIGRARAADSFLSDAIIRKDQVQTVLEHKLAKEPACKHIPTGPIETTMCDYESIESVNEDLFHNLKELVHTPFFKFFQVDLYRECPFWEENGACMNKDCGITTVDESEIPERWRAAALSKIEASTLEGVIQRNTLPGCYYRDSDFCFLDDNTEGDYVDLTLIPEYYTGYKGEKADRVWRSIYEENCFGLTEYDVISGRSNAPLPDTMNEHLGDGDEQCLEKRVYYKVISGLHASISTHICHGDLNQATGERRQNLQCFVTRVASHPERLQYIYFNTVLLLRAVARIGPYLSAYDYCALGTHEEDADTQAKIAKVVAIASNVGMFDEKALFRGENANILKEEFKDHFRNVTRIMDCVGCDKCRLWGKVQTTGLATALKILFEMDEKALDPLSNSNLLQRSEVVALINTLHRFSESLENVNDFRRMWALTDAADSEKLIHAAEAVASHQQARPSPSPAAGTSPDAEHQLGLVRTRIEAWLEACRESTLQCITMLRGAWERALSSVSAVFAPSHSAGYGLYAEL</sequence>
<evidence type="ECO:0000256" key="15">
    <source>
        <dbReference type="ARBA" id="ARBA00023284"/>
    </source>
</evidence>
<keyword evidence="7 17" id="KW-0732">Signal</keyword>
<dbReference type="GO" id="GO:0034975">
    <property type="term" value="P:protein folding in endoplasmic reticulum"/>
    <property type="evidence" value="ECO:0007669"/>
    <property type="project" value="InterPro"/>
</dbReference>
<dbReference type="GO" id="GO:0016972">
    <property type="term" value="F:thiol oxidase activity"/>
    <property type="evidence" value="ECO:0007669"/>
    <property type="project" value="InterPro"/>
</dbReference>
<keyword evidence="8" id="KW-0256">Endoplasmic reticulum</keyword>
<evidence type="ECO:0000256" key="11">
    <source>
        <dbReference type="ARBA" id="ARBA00023002"/>
    </source>
</evidence>
<dbReference type="PANTHER" id="PTHR12613:SF0">
    <property type="entry name" value="ERO1-LIKE PROTEIN"/>
    <property type="match status" value="1"/>
</dbReference>
<evidence type="ECO:0000256" key="1">
    <source>
        <dbReference type="ARBA" id="ARBA00001974"/>
    </source>
</evidence>
<dbReference type="InterPro" id="IPR037192">
    <property type="entry name" value="ERO1-like_sf"/>
</dbReference>
<evidence type="ECO:0000256" key="16">
    <source>
        <dbReference type="SAM" id="MobiDB-lite"/>
    </source>
</evidence>
<dbReference type="AlphaFoldDB" id="A0A166XFS3"/>
<comment type="similarity">
    <text evidence="3">Belongs to the EROs family.</text>
</comment>
<comment type="subunit">
    <text evidence="4">May function both as a monomer and a homodimer.</text>
</comment>
<accession>A0A166XFS3</accession>
<dbReference type="EMBL" id="KV417480">
    <property type="protein sequence ID" value="KZP34740.1"/>
    <property type="molecule type" value="Genomic_DNA"/>
</dbReference>
<dbReference type="InterPro" id="IPR007266">
    <property type="entry name" value="Ero1"/>
</dbReference>
<keyword evidence="13" id="KW-1015">Disulfide bond</keyword>
<dbReference type="PANTHER" id="PTHR12613">
    <property type="entry name" value="ERO1-RELATED"/>
    <property type="match status" value="1"/>
</dbReference>
<keyword evidence="6" id="KW-0285">Flavoprotein</keyword>
<evidence type="ECO:0000256" key="17">
    <source>
        <dbReference type="SAM" id="SignalP"/>
    </source>
</evidence>
<dbReference type="SUPFAM" id="SSF110019">
    <property type="entry name" value="ERO1-like"/>
    <property type="match status" value="1"/>
</dbReference>
<name>A0A166XFS3_9AGAM</name>
<feature type="chain" id="PRO_5007882335" evidence="17">
    <location>
        <begin position="27"/>
        <end position="540"/>
    </location>
</feature>
<feature type="region of interest" description="Disordered" evidence="16">
    <location>
        <begin position="462"/>
        <end position="481"/>
    </location>
</feature>
<dbReference type="GO" id="GO:0015035">
    <property type="term" value="F:protein-disulfide reductase activity"/>
    <property type="evidence" value="ECO:0007669"/>
    <property type="project" value="InterPro"/>
</dbReference>
<dbReference type="OrthoDB" id="269384at2759"/>
<proteinExistence type="inferred from homology"/>
<keyword evidence="15" id="KW-0676">Redox-active center</keyword>
<keyword evidence="11" id="KW-0560">Oxidoreductase</keyword>
<evidence type="ECO:0000256" key="8">
    <source>
        <dbReference type="ARBA" id="ARBA00022824"/>
    </source>
</evidence>
<keyword evidence="10" id="KW-0249">Electron transport</keyword>